<evidence type="ECO:0000256" key="1">
    <source>
        <dbReference type="SAM" id="MobiDB-lite"/>
    </source>
</evidence>
<dbReference type="AlphaFoldDB" id="A0A6M0S055"/>
<organism evidence="2 3">
    <name type="scientific">Adonisia turfae CCMR0082</name>
    <dbReference type="NCBI Taxonomy" id="2304604"/>
    <lineage>
        <taxon>Bacteria</taxon>
        <taxon>Bacillati</taxon>
        <taxon>Cyanobacteriota</taxon>
        <taxon>Adonisia</taxon>
        <taxon>Adonisia turfae</taxon>
    </lineage>
</organism>
<protein>
    <submittedName>
        <fullName evidence="2">Uncharacterized protein</fullName>
    </submittedName>
</protein>
<comment type="caution">
    <text evidence="2">The sequence shown here is derived from an EMBL/GenBank/DDBJ whole genome shotgun (WGS) entry which is preliminary data.</text>
</comment>
<reference evidence="2 3" key="1">
    <citation type="journal article" date="2020" name="Microb. Ecol.">
        <title>Ecogenomics of the Marine Benthic Filamentous Cyanobacterium Adonisia.</title>
        <authorList>
            <person name="Walter J.M."/>
            <person name="Coutinho F.H."/>
            <person name="Leomil L."/>
            <person name="Hargreaves P.I."/>
            <person name="Campeao M.E."/>
            <person name="Vieira V.V."/>
            <person name="Silva B.S."/>
            <person name="Fistarol G.O."/>
            <person name="Salomon P.S."/>
            <person name="Sawabe T."/>
            <person name="Mino S."/>
            <person name="Hosokawa M."/>
            <person name="Miyashita H."/>
            <person name="Maruyama F."/>
            <person name="van Verk M.C."/>
            <person name="Dutilh B.E."/>
            <person name="Thompson C.C."/>
            <person name="Thompson F.L."/>
        </authorList>
    </citation>
    <scope>NUCLEOTIDE SEQUENCE [LARGE SCALE GENOMIC DNA]</scope>
    <source>
        <strain evidence="2 3">CCMR0082</strain>
    </source>
</reference>
<feature type="region of interest" description="Disordered" evidence="1">
    <location>
        <begin position="13"/>
        <end position="68"/>
    </location>
</feature>
<dbReference type="RefSeq" id="WP_163659818.1">
    <property type="nucleotide sequence ID" value="NZ_QZCE01000001.1"/>
</dbReference>
<dbReference type="Proteomes" id="UP000473574">
    <property type="component" value="Unassembled WGS sequence"/>
</dbReference>
<proteinExistence type="predicted"/>
<name>A0A6M0S055_9CYAN</name>
<dbReference type="EMBL" id="QZCE01000001">
    <property type="protein sequence ID" value="NEZ61834.1"/>
    <property type="molecule type" value="Genomic_DNA"/>
</dbReference>
<accession>A0A6M0S055</accession>
<evidence type="ECO:0000313" key="2">
    <source>
        <dbReference type="EMBL" id="NEZ61834.1"/>
    </source>
</evidence>
<sequence length="191" mass="20913">MPQVDWGEILQTPPVNLEDLYPGGFGEGPQAEVDDFDADPRSPNPELEKPFFDSNSANNPVNPLDVGQYGDLSVRSAKDGLTPDHIPSFGAIRENIERTLGRSLTPKEAKALRNKTNTIMIPTAIHRKSSRTYGGRNTKGQIAGDANNLAVAALKDQQVLRQALINAGFDQQNIDNAFNDLDNLNRQDGLY</sequence>
<evidence type="ECO:0000313" key="3">
    <source>
        <dbReference type="Proteomes" id="UP000473574"/>
    </source>
</evidence>
<gene>
    <name evidence="2" type="ORF">D0962_03430</name>
</gene>